<evidence type="ECO:0000256" key="2">
    <source>
        <dbReference type="ARBA" id="ARBA00009874"/>
    </source>
</evidence>
<keyword evidence="3" id="KW-0813">Transport</keyword>
<dbReference type="Pfam" id="PF04281">
    <property type="entry name" value="Tom22"/>
    <property type="match status" value="1"/>
</dbReference>
<keyword evidence="5" id="KW-1000">Mitochondrion outer membrane</keyword>
<evidence type="ECO:0000313" key="12">
    <source>
        <dbReference type="EMBL" id="KAI3406557.1"/>
    </source>
</evidence>
<evidence type="ECO:0000256" key="8">
    <source>
        <dbReference type="ARBA" id="ARBA00023010"/>
    </source>
</evidence>
<evidence type="ECO:0000256" key="1">
    <source>
        <dbReference type="ARBA" id="ARBA00004572"/>
    </source>
</evidence>
<keyword evidence="11" id="KW-0675">Receptor</keyword>
<evidence type="ECO:0000256" key="10">
    <source>
        <dbReference type="ARBA" id="ARBA00023136"/>
    </source>
</evidence>
<dbReference type="RefSeq" id="XP_049182302.1">
    <property type="nucleotide sequence ID" value="XM_049326625.1"/>
</dbReference>
<evidence type="ECO:0000256" key="5">
    <source>
        <dbReference type="ARBA" id="ARBA00022787"/>
    </source>
</evidence>
<dbReference type="GeneID" id="73378306"/>
<keyword evidence="7" id="KW-1133">Transmembrane helix</keyword>
<gene>
    <name evidence="12" type="ORF">KGF56_000689</name>
</gene>
<evidence type="ECO:0000313" key="13">
    <source>
        <dbReference type="Proteomes" id="UP001202479"/>
    </source>
</evidence>
<evidence type="ECO:0000256" key="6">
    <source>
        <dbReference type="ARBA" id="ARBA00022927"/>
    </source>
</evidence>
<keyword evidence="4" id="KW-0812">Transmembrane</keyword>
<name>A0AAI9T193_9ASCO</name>
<reference evidence="12" key="1">
    <citation type="journal article" date="2022" name="DNA Res.">
        <title>Genome analysis of five recently described species of the CUG-Ser clade uncovers Candida theae as a new hybrid lineage with pathogenic potential in the Candida parapsilosis species complex.</title>
        <authorList>
            <person name="Mixao V."/>
            <person name="Del Olmo V."/>
            <person name="Hegedusova E."/>
            <person name="Saus E."/>
            <person name="Pryszcz L."/>
            <person name="Cillingova A."/>
            <person name="Nosek J."/>
            <person name="Gabaldon T."/>
        </authorList>
    </citation>
    <scope>NUCLEOTIDE SEQUENCE</scope>
    <source>
        <strain evidence="12">CBS 10844</strain>
    </source>
</reference>
<dbReference type="CDD" id="cd22884">
    <property type="entry name" value="TOM22"/>
    <property type="match status" value="1"/>
</dbReference>
<proteinExistence type="inferred from homology"/>
<protein>
    <submittedName>
        <fullName evidence="12">TOM22</fullName>
    </submittedName>
</protein>
<dbReference type="InterPro" id="IPR005683">
    <property type="entry name" value="Tom22"/>
</dbReference>
<comment type="caution">
    <text evidence="12">The sequence shown here is derived from an EMBL/GenBank/DDBJ whole genome shotgun (WGS) entry which is preliminary data.</text>
</comment>
<dbReference type="Proteomes" id="UP001202479">
    <property type="component" value="Unassembled WGS sequence"/>
</dbReference>
<organism evidence="12 13">
    <name type="scientific">Candida oxycetoniae</name>
    <dbReference type="NCBI Taxonomy" id="497107"/>
    <lineage>
        <taxon>Eukaryota</taxon>
        <taxon>Fungi</taxon>
        <taxon>Dikarya</taxon>
        <taxon>Ascomycota</taxon>
        <taxon>Saccharomycotina</taxon>
        <taxon>Pichiomycetes</taxon>
        <taxon>Debaryomycetaceae</taxon>
        <taxon>Candida/Lodderomyces clade</taxon>
        <taxon>Candida</taxon>
    </lineage>
</organism>
<keyword evidence="8" id="KW-0811">Translocation</keyword>
<dbReference type="AlphaFoldDB" id="A0AAI9T193"/>
<dbReference type="PANTHER" id="PTHR12504">
    <property type="entry name" value="MITOCHONDRIAL IMPORT RECEPTOR SUBUNIT TOM22"/>
    <property type="match status" value="1"/>
</dbReference>
<evidence type="ECO:0000256" key="4">
    <source>
        <dbReference type="ARBA" id="ARBA00022692"/>
    </source>
</evidence>
<evidence type="ECO:0000256" key="3">
    <source>
        <dbReference type="ARBA" id="ARBA00022448"/>
    </source>
</evidence>
<sequence length="151" mass="16776">MVKLTQVEDDTQIQFADGTTEIKKVEIKRFEEESSGSEFEDDDDADYDFDFENETIYDRVVALKDIIPPHYRDQICDLSNTVSTYVSCGVNSGGKLIWALTSSSLLLGVPLALAILSETQLQEMEKDMNLQKAAQDVLAPGSESAFGEKKP</sequence>
<dbReference type="GO" id="GO:0006886">
    <property type="term" value="P:intracellular protein transport"/>
    <property type="evidence" value="ECO:0007669"/>
    <property type="project" value="InterPro"/>
</dbReference>
<evidence type="ECO:0000256" key="7">
    <source>
        <dbReference type="ARBA" id="ARBA00022989"/>
    </source>
</evidence>
<dbReference type="GO" id="GO:0005741">
    <property type="term" value="C:mitochondrial outer membrane"/>
    <property type="evidence" value="ECO:0007669"/>
    <property type="project" value="UniProtKB-SubCell"/>
</dbReference>
<keyword evidence="13" id="KW-1185">Reference proteome</keyword>
<keyword evidence="10" id="KW-0472">Membrane</keyword>
<accession>A0AAI9T193</accession>
<comment type="similarity">
    <text evidence="2">Belongs to the Tom22 family.</text>
</comment>
<keyword evidence="9" id="KW-0496">Mitochondrion</keyword>
<evidence type="ECO:0000256" key="9">
    <source>
        <dbReference type="ARBA" id="ARBA00023128"/>
    </source>
</evidence>
<dbReference type="PANTHER" id="PTHR12504:SF0">
    <property type="entry name" value="MITOCHONDRIAL IMPORT RECEPTOR SUBUNIT TOM22 HOMOLOG"/>
    <property type="match status" value="1"/>
</dbReference>
<comment type="subcellular location">
    <subcellularLocation>
        <location evidence="1">Mitochondrion outer membrane</location>
        <topology evidence="1">Single-pass membrane protein</topology>
    </subcellularLocation>
</comment>
<keyword evidence="6" id="KW-0653">Protein transport</keyword>
<dbReference type="EMBL" id="JAHUZD010000023">
    <property type="protein sequence ID" value="KAI3406557.1"/>
    <property type="molecule type" value="Genomic_DNA"/>
</dbReference>
<evidence type="ECO:0000256" key="11">
    <source>
        <dbReference type="ARBA" id="ARBA00023170"/>
    </source>
</evidence>